<dbReference type="AlphaFoldDB" id="A7ZBU6"/>
<dbReference type="eggNOG" id="ENOG5030F26">
    <property type="taxonomic scope" value="Bacteria"/>
</dbReference>
<accession>A7ZBU6</accession>
<dbReference type="STRING" id="360104.CCC13826_0813"/>
<dbReference type="KEGG" id="cco:CCC13826_0813"/>
<sequence>MSDFCDRDKVNDFFNGMDKYLQKEIENSRRNESDRSDYNIFLALHKNSDEVKHTRFIHSLLDPNGYHYLGNEFLRKFLEACGIDDFDISSVEVNREEGNQEYGYMDLCIKNGKKCIIIENKIYAKDQNSQMERYIDYICNECDYEHKNILFMYLSLDRESVSDNSKGAYKNSKKIAVKYIYYSGEIINWLKNCLKSKITASLKFSIERYIDVINSIYGKHTYVKDEASYRYIEKHYDKAIEIYKNHNNMDDSVIKERISTIEATTDRIIDGFMKHLSSEFKRFRRDDLVAISNINNKYRKNNIWLEIYDEAWCDDKNPQDEKFILFVVFNTSNQLFVGIDTHKNMYRKGLKWQEIWSIINPKDVSYGKKNFLLYEKLEINKNVILDVKEDFAKAILKKEISASELSKSIKKFVDKYKDAIIKINNNKKDKFWKIVKERLEKINN</sequence>
<reference evidence="2" key="1">
    <citation type="submission" date="2007-10" db="EMBL/GenBank/DDBJ databases">
        <title>Genome sequence of Campylobacter concisus 13826 isolated from human feces.</title>
        <authorList>
            <person name="Fouts D.E."/>
            <person name="Mongodin E.F."/>
            <person name="Puiu D."/>
            <person name="Sebastian Y."/>
            <person name="Miller W.G."/>
            <person name="Mandrell R.E."/>
            <person name="On S."/>
            <person name="Nelson K.E."/>
        </authorList>
    </citation>
    <scope>NUCLEOTIDE SEQUENCE [LARGE SCALE GENOMIC DNA]</scope>
    <source>
        <strain evidence="2">13826</strain>
    </source>
</reference>
<evidence type="ECO:0000313" key="2">
    <source>
        <dbReference type="Proteomes" id="UP000001121"/>
    </source>
</evidence>
<name>A7ZBU6_CAMC1</name>
<dbReference type="RefSeq" id="WP_012001255.1">
    <property type="nucleotide sequence ID" value="NC_009802.2"/>
</dbReference>
<organism evidence="1 2">
    <name type="scientific">Campylobacter concisus (strain 13826)</name>
    <dbReference type="NCBI Taxonomy" id="360104"/>
    <lineage>
        <taxon>Bacteria</taxon>
        <taxon>Pseudomonadati</taxon>
        <taxon>Campylobacterota</taxon>
        <taxon>Epsilonproteobacteria</taxon>
        <taxon>Campylobacterales</taxon>
        <taxon>Campylobacteraceae</taxon>
        <taxon>Campylobacter</taxon>
    </lineage>
</organism>
<protein>
    <submittedName>
        <fullName evidence="1">PD-(D/E)XK nuclease domain protein</fullName>
    </submittedName>
</protein>
<evidence type="ECO:0000313" key="1">
    <source>
        <dbReference type="EMBL" id="EAT98905.1"/>
    </source>
</evidence>
<proteinExistence type="predicted"/>
<gene>
    <name evidence="1" type="ORF">CCC13826_0813</name>
</gene>
<dbReference type="InterPro" id="IPR029470">
    <property type="entry name" value="PDDEXK_4"/>
</dbReference>
<dbReference type="EMBL" id="CP000792">
    <property type="protein sequence ID" value="EAT98905.1"/>
    <property type="molecule type" value="Genomic_DNA"/>
</dbReference>
<dbReference type="Proteomes" id="UP000001121">
    <property type="component" value="Chromosome"/>
</dbReference>
<dbReference type="HOGENOM" id="CLU_044691_0_0_7"/>
<dbReference type="Pfam" id="PF14281">
    <property type="entry name" value="PDDEXK_4"/>
    <property type="match status" value="1"/>
</dbReference>